<dbReference type="EMBL" id="BNJJ01000016">
    <property type="protein sequence ID" value="GHO87291.1"/>
    <property type="molecule type" value="Genomic_DNA"/>
</dbReference>
<dbReference type="InterPro" id="IPR006555">
    <property type="entry name" value="ATP-dep_Helicase_C"/>
</dbReference>
<proteinExistence type="inferred from homology"/>
<feature type="domain" description="Helicase ATP-binding" evidence="6">
    <location>
        <begin position="409"/>
        <end position="677"/>
    </location>
</feature>
<sequence length="1053" mass="117698">MAEVELQQIGAYPVTGLLHESSTSTFYLGKHRKKNVIIQRLNIPFSDAEDKKAFLARTKQLKKLKDRAIVAILDANFDGDSAYLVLEQPAARPLNQLLTPGVCLAPDVVRQYVSPVASALHYAHVSHVIHGNLHPGAILMSERHEMLLTSFALTPPGFIPSLDNEEATLPYMAPEQLQGQTSAASDQYALAVMTYEWLCGRRPYLASERSQLLSQQKHETFPKPSSLNKQISPALEQVLLQALSVDPSQRFPHAQAFANAYLGALMGLAVKTPVIRPSAPRPTVPATPVLQSMEKTALKPEAVTTPQLPSRAQQLAEAPIAPSIPETPADIAARVDSVSDERQEELAAWLAQRKQQATTEPTNGSRAAAFSPADLQELEALDEEAEEAAPLHDSRLAMRVSDDLRQGGVLSKSLPGYEERPAQIEMATLVSRAINKRVPAIIEAATGTGKSLAYLVPVVRSGQVAIISTANKALQEQLFYKDIPFVQRHIKHFEAALVKGVNNYICLDRVENERVGMQFFTKNRDFQRLYEMINDPETGYHMTGDFETLGFQLPGDVRSRIATDSDQCAWSKCSFFDECYVRQMRERAERAQVIVVNHTLLLLDAAIGGFLLPERDVIVLDEAHHLEEEATRSFTITINPGQIQTLLAQRMLKDHSQLSLQDEAMRAAQMMWLRLEQVANPSFKGRVNLEAPLEEGLRLATTISDLADSLRKQRPKELPEKEGQLYDKLLKRTQNLAENIRTVFSVADQSKFVYYVERMEGSVSRGFVLQASAAPLDVTAWLQERLFDKCNVISTSATLATIGPNPAKPEEKGPNFSYFRRRVGLDPLVRPEVIENVLPLTFDYANNALLYLPRHLPPPTFGTGADDYMVDIAREMYRLVKLSHGRAFLLFSSRRMLDRAYELMAPHLPYPLLRQGDMTRLELTRRFREEEGSVLFGLKSFWEGVDIAGDALSLVVIDKLPFDPPDDPVHEARVAQMKAAGENWFGTYVLPQAVLRLKQGIGRLLRTREDRGVMAILDTRLHTKGYGKQVLNALPPARRTSNIRDVDRFFSET</sequence>
<feature type="domain" description="Protein kinase" evidence="5">
    <location>
        <begin position="12"/>
        <end position="262"/>
    </location>
</feature>
<gene>
    <name evidence="7" type="ORF">KSZ_52970</name>
</gene>
<evidence type="ECO:0000256" key="1">
    <source>
        <dbReference type="ARBA" id="ARBA00022741"/>
    </source>
</evidence>
<evidence type="ECO:0000256" key="2">
    <source>
        <dbReference type="ARBA" id="ARBA00022801"/>
    </source>
</evidence>
<keyword evidence="2" id="KW-0378">Hydrolase</keyword>
<keyword evidence="1" id="KW-0547">Nucleotide-binding</keyword>
<keyword evidence="8" id="KW-1185">Reference proteome</keyword>
<dbReference type="Pfam" id="PF13307">
    <property type="entry name" value="Helicase_C_2"/>
    <property type="match status" value="1"/>
</dbReference>
<evidence type="ECO:0000259" key="5">
    <source>
        <dbReference type="PROSITE" id="PS50011"/>
    </source>
</evidence>
<comment type="similarity">
    <text evidence="4">Belongs to the helicase family. DinG subfamily.</text>
</comment>
<dbReference type="SUPFAM" id="SSF52540">
    <property type="entry name" value="P-loop containing nucleoside triphosphate hydrolases"/>
    <property type="match status" value="1"/>
</dbReference>
<dbReference type="InterPro" id="IPR014013">
    <property type="entry name" value="Helic_SF1/SF2_ATP-bd_DinG/Rad3"/>
</dbReference>
<name>A0ABQ3VNP7_9CHLR</name>
<dbReference type="InterPro" id="IPR045028">
    <property type="entry name" value="DinG/Rad3-like"/>
</dbReference>
<evidence type="ECO:0000313" key="7">
    <source>
        <dbReference type="EMBL" id="GHO87291.1"/>
    </source>
</evidence>
<dbReference type="PROSITE" id="PS50011">
    <property type="entry name" value="PROTEIN_KINASE_DOM"/>
    <property type="match status" value="1"/>
</dbReference>
<dbReference type="PROSITE" id="PS51193">
    <property type="entry name" value="HELICASE_ATP_BIND_2"/>
    <property type="match status" value="1"/>
</dbReference>
<organism evidence="7 8">
    <name type="scientific">Dictyobacter formicarum</name>
    <dbReference type="NCBI Taxonomy" id="2778368"/>
    <lineage>
        <taxon>Bacteria</taxon>
        <taxon>Bacillati</taxon>
        <taxon>Chloroflexota</taxon>
        <taxon>Ktedonobacteria</taxon>
        <taxon>Ktedonobacterales</taxon>
        <taxon>Dictyobacteraceae</taxon>
        <taxon>Dictyobacter</taxon>
    </lineage>
</organism>
<evidence type="ECO:0000313" key="8">
    <source>
        <dbReference type="Proteomes" id="UP000635565"/>
    </source>
</evidence>
<dbReference type="Gene3D" id="1.10.510.10">
    <property type="entry name" value="Transferase(Phosphotransferase) domain 1"/>
    <property type="match status" value="1"/>
</dbReference>
<protein>
    <submittedName>
        <fullName evidence="7">Uncharacterized protein</fullName>
    </submittedName>
</protein>
<dbReference type="SUPFAM" id="SSF56112">
    <property type="entry name" value="Protein kinase-like (PK-like)"/>
    <property type="match status" value="1"/>
</dbReference>
<keyword evidence="3" id="KW-0067">ATP-binding</keyword>
<comment type="caution">
    <text evidence="7">The sequence shown here is derived from an EMBL/GenBank/DDBJ whole genome shotgun (WGS) entry which is preliminary data.</text>
</comment>
<evidence type="ECO:0000256" key="3">
    <source>
        <dbReference type="ARBA" id="ARBA00022840"/>
    </source>
</evidence>
<dbReference type="SMART" id="SM00220">
    <property type="entry name" value="S_TKc"/>
    <property type="match status" value="1"/>
</dbReference>
<dbReference type="InterPro" id="IPR000719">
    <property type="entry name" value="Prot_kinase_dom"/>
</dbReference>
<dbReference type="Proteomes" id="UP000635565">
    <property type="component" value="Unassembled WGS sequence"/>
</dbReference>
<evidence type="ECO:0000256" key="4">
    <source>
        <dbReference type="ARBA" id="ARBA00038058"/>
    </source>
</evidence>
<dbReference type="CDD" id="cd14014">
    <property type="entry name" value="STKc_PknB_like"/>
    <property type="match status" value="1"/>
</dbReference>
<evidence type="ECO:0000259" key="6">
    <source>
        <dbReference type="PROSITE" id="PS51193"/>
    </source>
</evidence>
<dbReference type="PANTHER" id="PTHR11472:SF34">
    <property type="entry name" value="REGULATOR OF TELOMERE ELONGATION HELICASE 1"/>
    <property type="match status" value="1"/>
</dbReference>
<dbReference type="Pfam" id="PF00069">
    <property type="entry name" value="Pkinase"/>
    <property type="match status" value="1"/>
</dbReference>
<dbReference type="InterPro" id="IPR027417">
    <property type="entry name" value="P-loop_NTPase"/>
</dbReference>
<reference evidence="7 8" key="1">
    <citation type="journal article" date="2021" name="Int. J. Syst. Evol. Microbiol.">
        <title>Reticulibacter mediterranei gen. nov., sp. nov., within the new family Reticulibacteraceae fam. nov., and Ktedonospora formicarum gen. nov., sp. nov., Ktedonobacter robiniae sp. nov., Dictyobacter formicarum sp. nov. and Dictyobacter arantiisoli sp. nov., belonging to the class Ktedonobacteria.</title>
        <authorList>
            <person name="Yabe S."/>
            <person name="Zheng Y."/>
            <person name="Wang C.M."/>
            <person name="Sakai Y."/>
            <person name="Abe K."/>
            <person name="Yokota A."/>
            <person name="Donadio S."/>
            <person name="Cavaletti L."/>
            <person name="Monciardini P."/>
        </authorList>
    </citation>
    <scope>NUCLEOTIDE SEQUENCE [LARGE SCALE GENOMIC DNA]</scope>
    <source>
        <strain evidence="7 8">SOSP1-9</strain>
    </source>
</reference>
<dbReference type="SMART" id="SM00491">
    <property type="entry name" value="HELICc2"/>
    <property type="match status" value="1"/>
</dbReference>
<dbReference type="InterPro" id="IPR011009">
    <property type="entry name" value="Kinase-like_dom_sf"/>
</dbReference>
<dbReference type="RefSeq" id="WP_201364862.1">
    <property type="nucleotide sequence ID" value="NZ_BNJJ01000016.1"/>
</dbReference>
<accession>A0ABQ3VNP7</accession>
<dbReference type="Gene3D" id="3.40.50.300">
    <property type="entry name" value="P-loop containing nucleotide triphosphate hydrolases"/>
    <property type="match status" value="2"/>
</dbReference>
<dbReference type="PANTHER" id="PTHR11472">
    <property type="entry name" value="DNA REPAIR DEAD HELICASE RAD3/XP-D SUBFAMILY MEMBER"/>
    <property type="match status" value="1"/>
</dbReference>